<comment type="caution">
    <text evidence="5">The sequence shown here is derived from an EMBL/GenBank/DDBJ whole genome shotgun (WGS) entry which is preliminary data.</text>
</comment>
<dbReference type="SUPFAM" id="SSF52047">
    <property type="entry name" value="RNI-like"/>
    <property type="match status" value="1"/>
</dbReference>
<organism evidence="5 6">
    <name type="scientific">Seminavis robusta</name>
    <dbReference type="NCBI Taxonomy" id="568900"/>
    <lineage>
        <taxon>Eukaryota</taxon>
        <taxon>Sar</taxon>
        <taxon>Stramenopiles</taxon>
        <taxon>Ochrophyta</taxon>
        <taxon>Bacillariophyta</taxon>
        <taxon>Bacillariophyceae</taxon>
        <taxon>Bacillariophycidae</taxon>
        <taxon>Naviculales</taxon>
        <taxon>Naviculaceae</taxon>
        <taxon>Seminavis</taxon>
    </lineage>
</organism>
<evidence type="ECO:0000256" key="2">
    <source>
        <dbReference type="ARBA" id="ARBA00022737"/>
    </source>
</evidence>
<dbReference type="InterPro" id="IPR003591">
    <property type="entry name" value="Leu-rich_rpt_typical-subtyp"/>
</dbReference>
<evidence type="ECO:0000313" key="5">
    <source>
        <dbReference type="EMBL" id="CAB9514196.1"/>
    </source>
</evidence>
<dbReference type="InterPro" id="IPR032675">
    <property type="entry name" value="LRR_dom_sf"/>
</dbReference>
<keyword evidence="2" id="KW-0677">Repeat</keyword>
<accession>A0A9N8HHI3</accession>
<gene>
    <name evidence="5" type="ORF">SEMRO_638_G179570.1</name>
</gene>
<evidence type="ECO:0000256" key="3">
    <source>
        <dbReference type="ARBA" id="ARBA00023136"/>
    </source>
</evidence>
<evidence type="ECO:0000256" key="1">
    <source>
        <dbReference type="ARBA" id="ARBA00022614"/>
    </source>
</evidence>
<dbReference type="AlphaFoldDB" id="A0A9N8HHI3"/>
<feature type="chain" id="PRO_5040226535" evidence="4">
    <location>
        <begin position="18"/>
        <end position="686"/>
    </location>
</feature>
<dbReference type="SMART" id="SM00369">
    <property type="entry name" value="LRR_TYP"/>
    <property type="match status" value="5"/>
</dbReference>
<protein>
    <submittedName>
        <fullName evidence="5">Leucine Rich Repeat</fullName>
    </submittedName>
</protein>
<evidence type="ECO:0000256" key="4">
    <source>
        <dbReference type="SAM" id="SignalP"/>
    </source>
</evidence>
<keyword evidence="1" id="KW-0433">Leucine-rich repeat</keyword>
<keyword evidence="6" id="KW-1185">Reference proteome</keyword>
<dbReference type="Pfam" id="PF13855">
    <property type="entry name" value="LRR_8"/>
    <property type="match status" value="2"/>
</dbReference>
<dbReference type="SUPFAM" id="SSF52058">
    <property type="entry name" value="L domain-like"/>
    <property type="match status" value="1"/>
</dbReference>
<keyword evidence="3" id="KW-0472">Membrane</keyword>
<name>A0A9N8HHI3_9STRA</name>
<dbReference type="FunFam" id="3.80.10.10:FF:000041">
    <property type="entry name" value="LRR receptor-like serine/threonine-protein kinase ERECTA"/>
    <property type="match status" value="1"/>
</dbReference>
<dbReference type="InterPro" id="IPR052595">
    <property type="entry name" value="LRRC69/RLP"/>
</dbReference>
<dbReference type="Proteomes" id="UP001153069">
    <property type="component" value="Unassembled WGS sequence"/>
</dbReference>
<reference evidence="5" key="1">
    <citation type="submission" date="2020-06" db="EMBL/GenBank/DDBJ databases">
        <authorList>
            <consortium name="Plant Systems Biology data submission"/>
        </authorList>
    </citation>
    <scope>NUCLEOTIDE SEQUENCE</scope>
    <source>
        <strain evidence="5">D6</strain>
    </source>
</reference>
<keyword evidence="4" id="KW-0732">Signal</keyword>
<dbReference type="InterPro" id="IPR001611">
    <property type="entry name" value="Leu-rich_rpt"/>
</dbReference>
<dbReference type="EMBL" id="CAICTM010000637">
    <property type="protein sequence ID" value="CAB9514196.1"/>
    <property type="molecule type" value="Genomic_DNA"/>
</dbReference>
<dbReference type="PANTHER" id="PTHR48057:SF7">
    <property type="entry name" value="LEUCINE-RICH REPEAT SERINE_THREONINE-PROTEIN KINASE 1"/>
    <property type="match status" value="1"/>
</dbReference>
<feature type="signal peptide" evidence="4">
    <location>
        <begin position="1"/>
        <end position="17"/>
    </location>
</feature>
<evidence type="ECO:0000313" key="6">
    <source>
        <dbReference type="Proteomes" id="UP001153069"/>
    </source>
</evidence>
<proteinExistence type="predicted"/>
<sequence length="686" mass="75192">MIFPSSLLLSLIPIVAGGACRGEGLPCETVYHTVTCSEQDSNVEQCAAALGTCETVCERISVAAYDSPCLCNEDFQGCDGDTCDYEISCVGTINCAAFENAVHCSVTRGCKWDPSAEQITNAAPSPTLPPAGRSEAIQQYLVDQGISTRAALEMTGSPQNYALLFMAVNDDLRLEPPQGGINTTAGYEFVVRYALSVLFYSTLGQRIWAFGLNFLEPTSVCDWHQVLVYLDNSTEFRGVSCDLSSGHPVALFLNQNNMGGSLPGELGFVTTLREIDLDFNNIGGTIPNSYQQMTNMVDFFAAGNRLEGPIPAWIGNITTLENINLSTNYMTGELPLSLGNLANLEGLALDNNLFSSNVEDVFDSSMVPGLRNLTQFYLENNQLTGTLGDHFLREMTKLEYLDISDNYIAASIPLQLFTLPALKVLDLHDNDFTSMPTFFQENSNLQLLAMQKNQLAGNPVPTSINELKGLHHLDLSQNFFTGDIPSSIGDMTNLTYLFLAQNDFEANSIPYWIEGLTNLQELSLKDTQRTGTIPDFLGGLKGMLLLDLDKNNLMGTIPVSLGDLENLSILLLNRNNLTSLIPDTFSSLSSLKLLYIDANDNVQGDLDVLFCANPTFVAKPVIVASCDICDDFPGCCALCCEGSTECNTAIHVPDLDPIWQLGYNRVFFTFGREDYLDKNRDPNERW</sequence>
<dbReference type="Gene3D" id="3.80.10.10">
    <property type="entry name" value="Ribonuclease Inhibitor"/>
    <property type="match status" value="3"/>
</dbReference>
<dbReference type="OrthoDB" id="48557at2759"/>
<dbReference type="PANTHER" id="PTHR48057">
    <property type="entry name" value="LEUCINE-RICH REPEAT SERINE/THREONINE-PROTEIN KINASE 1"/>
    <property type="match status" value="1"/>
</dbReference>
<dbReference type="FunFam" id="3.80.10.10:FF:000095">
    <property type="entry name" value="LRR receptor-like serine/threonine-protein kinase GSO1"/>
    <property type="match status" value="1"/>
</dbReference>
<dbReference type="Pfam" id="PF00560">
    <property type="entry name" value="LRR_1"/>
    <property type="match status" value="2"/>
</dbReference>